<protein>
    <submittedName>
        <fullName evidence="2">Uncharacterized protein</fullName>
    </submittedName>
</protein>
<feature type="compositionally biased region" description="Basic and acidic residues" evidence="1">
    <location>
        <begin position="455"/>
        <end position="479"/>
    </location>
</feature>
<sequence length="639" mass="70358">MSKPIRLWRPRQTRTSDDAGTTILKTTLPQAPRTSAPYQLAAEAREPPNHVPSLTYFCIRALLDYPDQIHALGSLRLTYSPPETPEAYDILRELIPSYRTDQPLDLAIVDPRLWALLIQLYNDLPAVLRLYTVPLADAHLPLLQRIPPTSDFALVTILELPGCRELTDQNVLLLKDLHNLCAFDASGTALGAWGVKTLAKTLTICQDEDTMNTPSGPYRRGPWGLRILSLRNCMNIDDDIFNCLPMFPLLSVVDIRGTPCRAQAVYSFRPCAHDGLFHPTPLLDTLDTLDALAQSRKQSLFAHARPYKLRVHRLEHEKPAPASSRARDQGPSSSLGNRRDVFLPPRAVSLLSLGAANRLLESPISRYRYSTSGHARKRASSAPESTDTRFILFRFPPDWSLLPASAGYSQTPCFGYTRKKVKLDVPLEDPLSVPEGVCDRADVKASMTALQANLKQREEALTPDSRTRSEAAPETERLVSRNPFARTAQSAVKTTKARPGSQKDIVAPPSPRVRPHPRVDETPPTADPDAASPPKAKALKPISQLRIPPPPAPPSGSKSRKREQSVRPTSKPNKQMTISESLFADGKTSETARSSIKPETKGGPVPPSTTLSAKSKPASTGKPRSRTSFDLRAWCASGE</sequence>
<gene>
    <name evidence="2" type="ORF">EVJ58_g1738</name>
</gene>
<dbReference type="SUPFAM" id="SSF52047">
    <property type="entry name" value="RNI-like"/>
    <property type="match status" value="1"/>
</dbReference>
<comment type="caution">
    <text evidence="2">The sequence shown here is derived from an EMBL/GenBank/DDBJ whole genome shotgun (WGS) entry which is preliminary data.</text>
</comment>
<evidence type="ECO:0000313" key="2">
    <source>
        <dbReference type="EMBL" id="TFY67279.1"/>
    </source>
</evidence>
<proteinExistence type="predicted"/>
<feature type="region of interest" description="Disordered" evidence="1">
    <location>
        <begin position="315"/>
        <end position="340"/>
    </location>
</feature>
<feature type="region of interest" description="Disordered" evidence="1">
    <location>
        <begin position="455"/>
        <end position="639"/>
    </location>
</feature>
<organism evidence="2 3">
    <name type="scientific">Rhodofomes roseus</name>
    <dbReference type="NCBI Taxonomy" id="34475"/>
    <lineage>
        <taxon>Eukaryota</taxon>
        <taxon>Fungi</taxon>
        <taxon>Dikarya</taxon>
        <taxon>Basidiomycota</taxon>
        <taxon>Agaricomycotina</taxon>
        <taxon>Agaricomycetes</taxon>
        <taxon>Polyporales</taxon>
        <taxon>Rhodofomes</taxon>
    </lineage>
</organism>
<evidence type="ECO:0000256" key="1">
    <source>
        <dbReference type="SAM" id="MobiDB-lite"/>
    </source>
</evidence>
<reference evidence="2 3" key="1">
    <citation type="submission" date="2019-01" db="EMBL/GenBank/DDBJ databases">
        <title>Genome sequencing of the rare red list fungi Fomitopsis rosea.</title>
        <authorList>
            <person name="Buettner E."/>
            <person name="Kellner H."/>
        </authorList>
    </citation>
    <scope>NUCLEOTIDE SEQUENCE [LARGE SCALE GENOMIC DNA]</scope>
    <source>
        <strain evidence="2 3">DSM 105464</strain>
    </source>
</reference>
<feature type="compositionally biased region" description="Polar residues" evidence="1">
    <location>
        <begin position="566"/>
        <end position="580"/>
    </location>
</feature>
<accession>A0A4Y9Z1L9</accession>
<dbReference type="EMBL" id="SEKV01000058">
    <property type="protein sequence ID" value="TFY67279.1"/>
    <property type="molecule type" value="Genomic_DNA"/>
</dbReference>
<dbReference type="Proteomes" id="UP000298390">
    <property type="component" value="Unassembled WGS sequence"/>
</dbReference>
<evidence type="ECO:0000313" key="3">
    <source>
        <dbReference type="Proteomes" id="UP000298390"/>
    </source>
</evidence>
<name>A0A4Y9Z1L9_9APHY</name>
<dbReference type="AlphaFoldDB" id="A0A4Y9Z1L9"/>
<feature type="compositionally biased region" description="Low complexity" evidence="1">
    <location>
        <begin position="522"/>
        <end position="536"/>
    </location>
</feature>